<keyword evidence="2" id="KW-1185">Reference proteome</keyword>
<comment type="caution">
    <text evidence="1">The sequence shown here is derived from an EMBL/GenBank/DDBJ whole genome shotgun (WGS) entry which is preliminary data.</text>
</comment>
<evidence type="ECO:0000313" key="1">
    <source>
        <dbReference type="EMBL" id="NQE34284.1"/>
    </source>
</evidence>
<protein>
    <submittedName>
        <fullName evidence="1">Uncharacterized protein</fullName>
    </submittedName>
</protein>
<evidence type="ECO:0000313" key="2">
    <source>
        <dbReference type="Proteomes" id="UP000702425"/>
    </source>
</evidence>
<gene>
    <name evidence="1" type="ORF">E5S67_02008</name>
</gene>
<reference evidence="1 2" key="1">
    <citation type="journal article" date="2020" name="Sci. Rep.">
        <title>A novel cyanobacterial geosmin producer, revising GeoA distribution and dispersion patterns in Bacteria.</title>
        <authorList>
            <person name="Churro C."/>
            <person name="Semedo-Aguiar A.P."/>
            <person name="Silva A.D."/>
            <person name="Pereira-Leal J.B."/>
            <person name="Leite R.B."/>
        </authorList>
    </citation>
    <scope>NUCLEOTIDE SEQUENCE [LARGE SCALE GENOMIC DNA]</scope>
    <source>
        <strain evidence="1 2">IPMA8</strain>
    </source>
</reference>
<sequence>MEHLTQWMQTVIAQPSLTAKAQLTDPRFVAKKFTWQHALDQLLGAILPEKTSYKIDK</sequence>
<organism evidence="1 2">
    <name type="scientific">Microcoleus asticus IPMA8</name>
    <dbReference type="NCBI Taxonomy" id="2563858"/>
    <lineage>
        <taxon>Bacteria</taxon>
        <taxon>Bacillati</taxon>
        <taxon>Cyanobacteriota</taxon>
        <taxon>Cyanophyceae</taxon>
        <taxon>Oscillatoriophycideae</taxon>
        <taxon>Oscillatoriales</taxon>
        <taxon>Microcoleaceae</taxon>
        <taxon>Microcoleus</taxon>
        <taxon>Microcoleus asticus</taxon>
    </lineage>
</organism>
<dbReference type="EMBL" id="SRRZ01000028">
    <property type="protein sequence ID" value="NQE34284.1"/>
    <property type="molecule type" value="Genomic_DNA"/>
</dbReference>
<dbReference type="Proteomes" id="UP000702425">
    <property type="component" value="Unassembled WGS sequence"/>
</dbReference>
<proteinExistence type="predicted"/>
<accession>A0ABX2CV70</accession>
<name>A0ABX2CV70_9CYAN</name>